<geneLocation type="plasmid" evidence="3">
    <name>unnamed1 sequence</name>
</geneLocation>
<keyword evidence="2" id="KW-0238">DNA-binding</keyword>
<dbReference type="InterPro" id="IPR041657">
    <property type="entry name" value="HTH_17"/>
</dbReference>
<protein>
    <submittedName>
        <fullName evidence="2">DNA-binding protein</fullName>
    </submittedName>
</protein>
<keyword evidence="2" id="KW-0614">Plasmid</keyword>
<evidence type="ECO:0000313" key="3">
    <source>
        <dbReference type="Proteomes" id="UP000198398"/>
    </source>
</evidence>
<dbReference type="RefSeq" id="WP_089066532.1">
    <property type="nucleotide sequence ID" value="NZ_CP022317.1"/>
</dbReference>
<dbReference type="OrthoDB" id="5524782at2"/>
<keyword evidence="3" id="KW-1185">Reference proteome</keyword>
<feature type="domain" description="Helix-turn-helix" evidence="1">
    <location>
        <begin position="19"/>
        <end position="65"/>
    </location>
</feature>
<organism evidence="2 3">
    <name type="scientific">Brachybacterium avium</name>
    <dbReference type="NCBI Taxonomy" id="2017485"/>
    <lineage>
        <taxon>Bacteria</taxon>
        <taxon>Bacillati</taxon>
        <taxon>Actinomycetota</taxon>
        <taxon>Actinomycetes</taxon>
        <taxon>Micrococcales</taxon>
        <taxon>Dermabacteraceae</taxon>
        <taxon>Brachybacterium</taxon>
    </lineage>
</organism>
<gene>
    <name evidence="2" type="ORF">CFK39_15770</name>
</gene>
<sequence>MSPSPSPHPTLGRRFVPLSEVAEMFSISSSQAYALVRSGELRAIQIGGRRQWRVELSEIEAYIERAQEATRLLVDTEGTSE</sequence>
<dbReference type="EMBL" id="CP022317">
    <property type="protein sequence ID" value="ASK67301.1"/>
    <property type="molecule type" value="Genomic_DNA"/>
</dbReference>
<dbReference type="KEGG" id="brv:CFK39_15770"/>
<evidence type="ECO:0000313" key="2">
    <source>
        <dbReference type="EMBL" id="ASK67301.1"/>
    </source>
</evidence>
<name>A0A220UH86_9MICO</name>
<dbReference type="NCBIfam" id="TIGR01764">
    <property type="entry name" value="excise"/>
    <property type="match status" value="1"/>
</dbReference>
<dbReference type="Proteomes" id="UP000198398">
    <property type="component" value="Plasmid unnamed1"/>
</dbReference>
<dbReference type="GO" id="GO:0003677">
    <property type="term" value="F:DNA binding"/>
    <property type="evidence" value="ECO:0007669"/>
    <property type="project" value="UniProtKB-KW"/>
</dbReference>
<dbReference type="AlphaFoldDB" id="A0A220UH86"/>
<evidence type="ECO:0000259" key="1">
    <source>
        <dbReference type="Pfam" id="PF12728"/>
    </source>
</evidence>
<dbReference type="Pfam" id="PF12728">
    <property type="entry name" value="HTH_17"/>
    <property type="match status" value="1"/>
</dbReference>
<proteinExistence type="predicted"/>
<accession>A0A220UH86</accession>
<dbReference type="InterPro" id="IPR010093">
    <property type="entry name" value="SinI_DNA-bd"/>
</dbReference>
<reference evidence="2 3" key="1">
    <citation type="submission" date="2017-07" db="EMBL/GenBank/DDBJ databases">
        <title>Brachybacterium sp. VR2415.</title>
        <authorList>
            <person name="Tak E.J."/>
            <person name="Bae J.-W."/>
        </authorList>
    </citation>
    <scope>NUCLEOTIDE SEQUENCE [LARGE SCALE GENOMIC DNA]</scope>
    <source>
        <strain evidence="2 3">VR2415</strain>
        <plasmid evidence="3">unnamed1 sequence</plasmid>
    </source>
</reference>